<sequence length="300" mass="32612">MSAPPETFGLNTSFAIKRWPEPERWAALIRSLGVQTVQFSFDLLDPCWPATVTGPQTRRILRACEAEGLRLDSAFLGLAAYSYNALLHPEPGVRDAAEHWLKLAATLGADMGARATGGPLGGVGVGQVITEALKAEVAERLHRVADHARSAGLEAILVEPTPLRREWPHTPEQLGDLLARTSGTAVPLRVVLDLGHVYYPPLYGHAAGLGPWLDACGERLHGLHLQQTDGQADRHWNFTRPGIIDLAAIRAELDRHGLGDRPAVLEVFYAFEQDDDEVWEDVRAGVAVAQDAWRSAAPAS</sequence>
<dbReference type="InterPro" id="IPR050312">
    <property type="entry name" value="IolE/XylAMocC-like"/>
</dbReference>
<reference evidence="2" key="4">
    <citation type="submission" date="2024-05" db="EMBL/GenBank/DDBJ databases">
        <authorList>
            <person name="Sun Q."/>
            <person name="Zhou Y."/>
        </authorList>
    </citation>
    <scope>NUCLEOTIDE SEQUENCE</scope>
    <source>
        <strain evidence="2">CGMCC 1.18437</strain>
    </source>
</reference>
<dbReference type="InterPro" id="IPR013022">
    <property type="entry name" value="Xyl_isomerase-like_TIM-brl"/>
</dbReference>
<dbReference type="Gene3D" id="3.20.20.150">
    <property type="entry name" value="Divalent-metal-dependent TIM barrel enzymes"/>
    <property type="match status" value="1"/>
</dbReference>
<dbReference type="EMBL" id="BNAJ01000005">
    <property type="protein sequence ID" value="GHF45509.1"/>
    <property type="molecule type" value="Genomic_DNA"/>
</dbReference>
<proteinExistence type="predicted"/>
<dbReference type="GO" id="GO:0016853">
    <property type="term" value="F:isomerase activity"/>
    <property type="evidence" value="ECO:0007669"/>
    <property type="project" value="UniProtKB-KW"/>
</dbReference>
<dbReference type="AlphaFoldDB" id="A0A7W8KER0"/>
<evidence type="ECO:0000313" key="5">
    <source>
        <dbReference type="Proteomes" id="UP000619376"/>
    </source>
</evidence>
<keyword evidence="5" id="KW-1185">Reference proteome</keyword>
<protein>
    <submittedName>
        <fullName evidence="2">Xylose isomerase</fullName>
    </submittedName>
</protein>
<gene>
    <name evidence="2" type="ORF">GCM10017781_22380</name>
    <name evidence="3" type="ORF">HNQ07_002273</name>
</gene>
<dbReference type="Pfam" id="PF01261">
    <property type="entry name" value="AP_endonuc_2"/>
    <property type="match status" value="1"/>
</dbReference>
<feature type="domain" description="Xylose isomerase-like TIM barrel" evidence="1">
    <location>
        <begin position="27"/>
        <end position="274"/>
    </location>
</feature>
<dbReference type="Proteomes" id="UP000539473">
    <property type="component" value="Unassembled WGS sequence"/>
</dbReference>
<reference evidence="5" key="2">
    <citation type="journal article" date="2019" name="Int. J. Syst. Evol. Microbiol.">
        <title>The Global Catalogue of Microorganisms (GCM) 10K type strain sequencing project: providing services to taxonomists for standard genome sequencing and annotation.</title>
        <authorList>
            <consortium name="The Broad Institute Genomics Platform"/>
            <consortium name="The Broad Institute Genome Sequencing Center for Infectious Disease"/>
            <person name="Wu L."/>
            <person name="Ma J."/>
        </authorList>
    </citation>
    <scope>NUCLEOTIDE SEQUENCE [LARGE SCALE GENOMIC DNA]</scope>
    <source>
        <strain evidence="5">CGMCC 1.18437</strain>
    </source>
</reference>
<dbReference type="InterPro" id="IPR036237">
    <property type="entry name" value="Xyl_isomerase-like_sf"/>
</dbReference>
<evidence type="ECO:0000313" key="4">
    <source>
        <dbReference type="Proteomes" id="UP000539473"/>
    </source>
</evidence>
<dbReference type="EMBL" id="JACHFK010000005">
    <property type="protein sequence ID" value="MBB5376809.1"/>
    <property type="molecule type" value="Genomic_DNA"/>
</dbReference>
<dbReference type="RefSeq" id="WP_184111799.1">
    <property type="nucleotide sequence ID" value="NZ_BNAJ01000005.1"/>
</dbReference>
<comment type="caution">
    <text evidence="3">The sequence shown here is derived from an EMBL/GenBank/DDBJ whole genome shotgun (WGS) entry which is preliminary data.</text>
</comment>
<evidence type="ECO:0000259" key="1">
    <source>
        <dbReference type="Pfam" id="PF01261"/>
    </source>
</evidence>
<reference evidence="3 4" key="3">
    <citation type="submission" date="2020-08" db="EMBL/GenBank/DDBJ databases">
        <title>Genomic Encyclopedia of Type Strains, Phase IV (KMG-IV): sequencing the most valuable type-strain genomes for metagenomic binning, comparative biology and taxonomic classification.</title>
        <authorList>
            <person name="Goeker M."/>
        </authorList>
    </citation>
    <scope>NUCLEOTIDE SEQUENCE [LARGE SCALE GENOMIC DNA]</scope>
    <source>
        <strain evidence="3 4">DSM 27521</strain>
    </source>
</reference>
<keyword evidence="2" id="KW-0413">Isomerase</keyword>
<dbReference type="Proteomes" id="UP000619376">
    <property type="component" value="Unassembled WGS sequence"/>
</dbReference>
<accession>A0A7W8KER0</accession>
<name>A0A7W8KER0_9DEIO</name>
<evidence type="ECO:0000313" key="3">
    <source>
        <dbReference type="EMBL" id="MBB5376809.1"/>
    </source>
</evidence>
<organism evidence="3 4">
    <name type="scientific">Deinococcus metalli</name>
    <dbReference type="NCBI Taxonomy" id="1141878"/>
    <lineage>
        <taxon>Bacteria</taxon>
        <taxon>Thermotogati</taxon>
        <taxon>Deinococcota</taxon>
        <taxon>Deinococci</taxon>
        <taxon>Deinococcales</taxon>
        <taxon>Deinococcaceae</taxon>
        <taxon>Deinococcus</taxon>
    </lineage>
</organism>
<dbReference type="PANTHER" id="PTHR12110:SF53">
    <property type="entry name" value="BLR5974 PROTEIN"/>
    <property type="match status" value="1"/>
</dbReference>
<reference evidence="2" key="1">
    <citation type="journal article" date="2014" name="Int. J. Syst. Evol. Microbiol.">
        <title>Complete genome of a new Firmicutes species belonging to the dominant human colonic microbiota ('Ruminococcus bicirculans') reveals two chromosomes and a selective capacity to utilize plant glucans.</title>
        <authorList>
            <consortium name="NISC Comparative Sequencing Program"/>
            <person name="Wegmann U."/>
            <person name="Louis P."/>
            <person name="Goesmann A."/>
            <person name="Henrissat B."/>
            <person name="Duncan S.H."/>
            <person name="Flint H.J."/>
        </authorList>
    </citation>
    <scope>NUCLEOTIDE SEQUENCE</scope>
    <source>
        <strain evidence="2">CGMCC 1.18437</strain>
    </source>
</reference>
<dbReference type="SUPFAM" id="SSF51658">
    <property type="entry name" value="Xylose isomerase-like"/>
    <property type="match status" value="1"/>
</dbReference>
<dbReference type="PANTHER" id="PTHR12110">
    <property type="entry name" value="HYDROXYPYRUVATE ISOMERASE"/>
    <property type="match status" value="1"/>
</dbReference>
<evidence type="ECO:0000313" key="2">
    <source>
        <dbReference type="EMBL" id="GHF45509.1"/>
    </source>
</evidence>